<evidence type="ECO:0000313" key="3">
    <source>
        <dbReference type="Proteomes" id="UP000594260"/>
    </source>
</evidence>
<evidence type="ECO:0000256" key="1">
    <source>
        <dbReference type="SAM" id="Phobius"/>
    </source>
</evidence>
<feature type="transmembrane region" description="Helical" evidence="1">
    <location>
        <begin position="262"/>
        <end position="282"/>
    </location>
</feature>
<feature type="transmembrane region" description="Helical" evidence="1">
    <location>
        <begin position="215"/>
        <end position="241"/>
    </location>
</feature>
<reference evidence="2" key="1">
    <citation type="submission" date="2021-01" db="UniProtKB">
        <authorList>
            <consortium name="EnsemblMetazoa"/>
        </authorList>
    </citation>
    <scope>IDENTIFICATION</scope>
</reference>
<dbReference type="Proteomes" id="UP000594260">
    <property type="component" value="Unplaced"/>
</dbReference>
<feature type="transmembrane region" description="Helical" evidence="1">
    <location>
        <begin position="418"/>
        <end position="438"/>
    </location>
</feature>
<feature type="transmembrane region" description="Helical" evidence="1">
    <location>
        <begin position="359"/>
        <end position="383"/>
    </location>
</feature>
<feature type="transmembrane region" description="Helical" evidence="1">
    <location>
        <begin position="177"/>
        <end position="195"/>
    </location>
</feature>
<dbReference type="GeneID" id="111250390"/>
<keyword evidence="1" id="KW-0472">Membrane</keyword>
<dbReference type="InParanoid" id="A0A7M7K6W2"/>
<evidence type="ECO:0008006" key="4">
    <source>
        <dbReference type="Google" id="ProtNLM"/>
    </source>
</evidence>
<protein>
    <recommendedName>
        <fullName evidence="4">Wolframin</fullName>
    </recommendedName>
</protein>
<feature type="transmembrane region" description="Helical" evidence="1">
    <location>
        <begin position="288"/>
        <end position="309"/>
    </location>
</feature>
<feature type="transmembrane region" description="Helical" evidence="1">
    <location>
        <begin position="329"/>
        <end position="347"/>
    </location>
</feature>
<keyword evidence="1" id="KW-1133">Transmembrane helix</keyword>
<proteinExistence type="predicted"/>
<evidence type="ECO:0000313" key="2">
    <source>
        <dbReference type="EnsemblMetazoa" id="XP_022661321"/>
    </source>
</evidence>
<dbReference type="KEGG" id="vde:111250390"/>
<dbReference type="AlphaFoldDB" id="A0A7M7K6W2"/>
<accession>A0A7M7K6W2</accession>
<dbReference type="RefSeq" id="XP_022661321.1">
    <property type="nucleotide sequence ID" value="XM_022805586.1"/>
</dbReference>
<sequence>MLRNQWPVPADSPDPHDLDEVLHDLYPHGIREKKQFFVDPKSRLRLQLAQDGCTFSMVCLAKKIFQEHQVNDDISMEVAFRWLLKAAREGDEAAIAMLLSKRQFCPPLLAPFVDNTLERGYCEEELSATYAKRIVSRFKKTYINADEKVVAAQVLKLISGEIPKCESLFAQRFRHTFGDLFALGMTLAIGGFIGHRYISSFDHLLSHKLAPAMDAFFAFLCTVLLIVSMRTYCALFTCGMYSKVMRLDAKYRDRPLPFRLRMFWTLFKLYLLSFSCVTSMIVLSTLAFGRVSLTVFSCTTYLIMLVDLVKHLHLWRNSYREPDLYIGRFPLLLKFISVVCVFSLFSFTKTELQDTIITLSMTLVACSILYLSDSCSVFTFTFLTSEYSIILQGLSVTKTTVFVTIRQLFIGVPRNMKAFILLLLAMYALYSLPPGILFHPRDTNPRDIYEICSYTPSLDTMVACSKLEGHALTDVVGRVESINLLHRSNMLESIGVKHWKLNDGSVEIGVDSFEKVKVAVTLTIDDISASVILDDDALSLIRSLRPKNYIRVSGILEQVRTGPEVQLAVHSYRQDGQRVEIKQIRTALRLYWKHVLDIFDEWKSRIDYISAAVNRDDLPDARNEL</sequence>
<keyword evidence="3" id="KW-1185">Reference proteome</keyword>
<name>A0A7M7K6W2_VARDE</name>
<dbReference type="OrthoDB" id="5865303at2759"/>
<organism evidence="2 3">
    <name type="scientific">Varroa destructor</name>
    <name type="common">Honeybee mite</name>
    <dbReference type="NCBI Taxonomy" id="109461"/>
    <lineage>
        <taxon>Eukaryota</taxon>
        <taxon>Metazoa</taxon>
        <taxon>Ecdysozoa</taxon>
        <taxon>Arthropoda</taxon>
        <taxon>Chelicerata</taxon>
        <taxon>Arachnida</taxon>
        <taxon>Acari</taxon>
        <taxon>Parasitiformes</taxon>
        <taxon>Mesostigmata</taxon>
        <taxon>Gamasina</taxon>
        <taxon>Dermanyssoidea</taxon>
        <taxon>Varroidae</taxon>
        <taxon>Varroa</taxon>
    </lineage>
</organism>
<dbReference type="EnsemblMetazoa" id="XM_022805586">
    <property type="protein sequence ID" value="XP_022661321"/>
    <property type="gene ID" value="LOC111250390"/>
</dbReference>
<keyword evidence="1" id="KW-0812">Transmembrane</keyword>